<dbReference type="RefSeq" id="WP_343840326.1">
    <property type="nucleotide sequence ID" value="NZ_BAAAEI010000001.1"/>
</dbReference>
<keyword evidence="2" id="KW-0808">Transferase</keyword>
<comment type="caution">
    <text evidence="3">The sequence shown here is derived from an EMBL/GenBank/DDBJ whole genome shotgun (WGS) entry which is preliminary data.</text>
</comment>
<reference evidence="3 4" key="1">
    <citation type="journal article" date="2019" name="Int. J. Syst. Evol. Microbiol.">
        <title>The Global Catalogue of Microorganisms (GCM) 10K type strain sequencing project: providing services to taxonomists for standard genome sequencing and annotation.</title>
        <authorList>
            <consortium name="The Broad Institute Genomics Platform"/>
            <consortium name="The Broad Institute Genome Sequencing Center for Infectious Disease"/>
            <person name="Wu L."/>
            <person name="Ma J."/>
        </authorList>
    </citation>
    <scope>NUCLEOTIDE SEQUENCE [LARGE SCALE GENOMIC DNA]</scope>
    <source>
        <strain evidence="3 4">JCM 13378</strain>
    </source>
</reference>
<dbReference type="InterPro" id="IPR004629">
    <property type="entry name" value="WecG_TagA_CpsF"/>
</dbReference>
<evidence type="ECO:0000313" key="4">
    <source>
        <dbReference type="Proteomes" id="UP001501757"/>
    </source>
</evidence>
<sequence length="259" mass="29691">MKSVILSTHVAVSGFQQAQDTIIELCRTGQQGYVCLANVHMCMEALDDPDFALLLSQARLVLADGRPLCWMQRLMGHTSARQIRGQDLFLALCEQAQHHNIRVGIYGGSDSVQLQQLTDVLLNRFPRLHLAYRFAPPFRPLTASEEEKVREDIQAQGVQLLFVGLGCPKQEKWMASHQHLGPLMIGIGAAVDFITGTKLSAPRWMQKIGLEWLYRFSQEPRRLFWRYIKHNPRFLLLGLWQVIGHWWNRLVSRKQLGKP</sequence>
<dbReference type="Proteomes" id="UP001501757">
    <property type="component" value="Unassembled WGS sequence"/>
</dbReference>
<accession>A0ABN0WK11</accession>
<dbReference type="NCBIfam" id="TIGR00696">
    <property type="entry name" value="wecG_tagA_cpsF"/>
    <property type="match status" value="1"/>
</dbReference>
<keyword evidence="1" id="KW-0328">Glycosyltransferase</keyword>
<evidence type="ECO:0000256" key="1">
    <source>
        <dbReference type="ARBA" id="ARBA00022676"/>
    </source>
</evidence>
<keyword evidence="4" id="KW-1185">Reference proteome</keyword>
<dbReference type="PANTHER" id="PTHR34136:SF1">
    <property type="entry name" value="UDP-N-ACETYL-D-MANNOSAMINURONIC ACID TRANSFERASE"/>
    <property type="match status" value="1"/>
</dbReference>
<gene>
    <name evidence="3" type="ORF">GCM10009092_00770</name>
</gene>
<dbReference type="EMBL" id="BAAAEI010000001">
    <property type="protein sequence ID" value="GAA0340097.1"/>
    <property type="molecule type" value="Genomic_DNA"/>
</dbReference>
<dbReference type="Pfam" id="PF03808">
    <property type="entry name" value="Glyco_tran_WecG"/>
    <property type="match status" value="1"/>
</dbReference>
<dbReference type="CDD" id="cd06533">
    <property type="entry name" value="Glyco_transf_WecG_TagA"/>
    <property type="match status" value="1"/>
</dbReference>
<organism evidence="3 4">
    <name type="scientific">Bowmanella denitrificans</name>
    <dbReference type="NCBI Taxonomy" id="366582"/>
    <lineage>
        <taxon>Bacteria</taxon>
        <taxon>Pseudomonadati</taxon>
        <taxon>Pseudomonadota</taxon>
        <taxon>Gammaproteobacteria</taxon>
        <taxon>Alteromonadales</taxon>
        <taxon>Alteromonadaceae</taxon>
        <taxon>Bowmanella</taxon>
    </lineage>
</organism>
<protein>
    <submittedName>
        <fullName evidence="3">WecB/TagA/CpsF family glycosyltransferase</fullName>
    </submittedName>
</protein>
<evidence type="ECO:0000313" key="3">
    <source>
        <dbReference type="EMBL" id="GAA0340097.1"/>
    </source>
</evidence>
<evidence type="ECO:0000256" key="2">
    <source>
        <dbReference type="ARBA" id="ARBA00022679"/>
    </source>
</evidence>
<proteinExistence type="predicted"/>
<name>A0ABN0WK11_9ALTE</name>
<dbReference type="PANTHER" id="PTHR34136">
    <property type="match status" value="1"/>
</dbReference>